<dbReference type="PANTHER" id="PTHR43133">
    <property type="entry name" value="RNA POLYMERASE ECF-TYPE SIGMA FACTO"/>
    <property type="match status" value="1"/>
</dbReference>
<comment type="similarity">
    <text evidence="1">Belongs to the sigma-70 factor family. ECF subfamily.</text>
</comment>
<dbReference type="InterPro" id="IPR039425">
    <property type="entry name" value="RNA_pol_sigma-70-like"/>
</dbReference>
<dbReference type="GO" id="GO:0016987">
    <property type="term" value="F:sigma factor activity"/>
    <property type="evidence" value="ECO:0007669"/>
    <property type="project" value="UniProtKB-KW"/>
</dbReference>
<evidence type="ECO:0000256" key="4">
    <source>
        <dbReference type="ARBA" id="ARBA00023125"/>
    </source>
</evidence>
<dbReference type="Proteomes" id="UP000399805">
    <property type="component" value="Unassembled WGS sequence"/>
</dbReference>
<feature type="domain" description="RNA polymerase sigma factor 70 region 4 type 2" evidence="7">
    <location>
        <begin position="123"/>
        <end position="176"/>
    </location>
</feature>
<dbReference type="Gene3D" id="1.10.10.10">
    <property type="entry name" value="Winged helix-like DNA-binding domain superfamily/Winged helix DNA-binding domain"/>
    <property type="match status" value="1"/>
</dbReference>
<organism evidence="8 9">
    <name type="scientific">Amycolatopsis camponoti</name>
    <dbReference type="NCBI Taxonomy" id="2606593"/>
    <lineage>
        <taxon>Bacteria</taxon>
        <taxon>Bacillati</taxon>
        <taxon>Actinomycetota</taxon>
        <taxon>Actinomycetes</taxon>
        <taxon>Pseudonocardiales</taxon>
        <taxon>Pseudonocardiaceae</taxon>
        <taxon>Amycolatopsis</taxon>
    </lineage>
</organism>
<keyword evidence="3" id="KW-0731">Sigma factor</keyword>
<dbReference type="SUPFAM" id="SSF88659">
    <property type="entry name" value="Sigma3 and sigma4 domains of RNA polymerase sigma factors"/>
    <property type="match status" value="1"/>
</dbReference>
<dbReference type="Gene3D" id="1.10.1740.10">
    <property type="match status" value="1"/>
</dbReference>
<dbReference type="GO" id="GO:0003677">
    <property type="term" value="F:DNA binding"/>
    <property type="evidence" value="ECO:0007669"/>
    <property type="project" value="UniProtKB-KW"/>
</dbReference>
<dbReference type="GO" id="GO:0006352">
    <property type="term" value="P:DNA-templated transcription initiation"/>
    <property type="evidence" value="ECO:0007669"/>
    <property type="project" value="InterPro"/>
</dbReference>
<dbReference type="SUPFAM" id="SSF88946">
    <property type="entry name" value="Sigma2 domain of RNA polymerase sigma factors"/>
    <property type="match status" value="1"/>
</dbReference>
<evidence type="ECO:0000259" key="6">
    <source>
        <dbReference type="Pfam" id="PF04542"/>
    </source>
</evidence>
<dbReference type="InterPro" id="IPR013325">
    <property type="entry name" value="RNA_pol_sigma_r2"/>
</dbReference>
<evidence type="ECO:0000256" key="5">
    <source>
        <dbReference type="ARBA" id="ARBA00023163"/>
    </source>
</evidence>
<dbReference type="PANTHER" id="PTHR43133:SF58">
    <property type="entry name" value="ECF RNA POLYMERASE SIGMA FACTOR SIGD"/>
    <property type="match status" value="1"/>
</dbReference>
<dbReference type="InterPro" id="IPR007627">
    <property type="entry name" value="RNA_pol_sigma70_r2"/>
</dbReference>
<proteinExistence type="inferred from homology"/>
<dbReference type="RefSeq" id="WP_155546679.1">
    <property type="nucleotide sequence ID" value="NZ_CABVGP010000002.1"/>
</dbReference>
<dbReference type="InterPro" id="IPR013249">
    <property type="entry name" value="RNA_pol_sigma70_r4_t2"/>
</dbReference>
<feature type="domain" description="RNA polymerase sigma-70 region 2" evidence="6">
    <location>
        <begin position="26"/>
        <end position="93"/>
    </location>
</feature>
<dbReference type="AlphaFoldDB" id="A0A6I8LZ26"/>
<keyword evidence="4" id="KW-0238">DNA-binding</keyword>
<dbReference type="InterPro" id="IPR014284">
    <property type="entry name" value="RNA_pol_sigma-70_dom"/>
</dbReference>
<keyword evidence="2" id="KW-0805">Transcription regulation</keyword>
<keyword evidence="9" id="KW-1185">Reference proteome</keyword>
<evidence type="ECO:0000256" key="2">
    <source>
        <dbReference type="ARBA" id="ARBA00023015"/>
    </source>
</evidence>
<evidence type="ECO:0000256" key="3">
    <source>
        <dbReference type="ARBA" id="ARBA00023082"/>
    </source>
</evidence>
<keyword evidence="5" id="KW-0804">Transcription</keyword>
<dbReference type="InterPro" id="IPR036388">
    <property type="entry name" value="WH-like_DNA-bd_sf"/>
</dbReference>
<evidence type="ECO:0000313" key="9">
    <source>
        <dbReference type="Proteomes" id="UP000399805"/>
    </source>
</evidence>
<evidence type="ECO:0000259" key="7">
    <source>
        <dbReference type="Pfam" id="PF08281"/>
    </source>
</evidence>
<dbReference type="EMBL" id="CABVGP010000002">
    <property type="protein sequence ID" value="VVJ21819.1"/>
    <property type="molecule type" value="Genomic_DNA"/>
</dbReference>
<dbReference type="NCBIfam" id="TIGR02937">
    <property type="entry name" value="sigma70-ECF"/>
    <property type="match status" value="1"/>
</dbReference>
<dbReference type="InterPro" id="IPR013324">
    <property type="entry name" value="RNA_pol_sigma_r3/r4-like"/>
</dbReference>
<reference evidence="8 9" key="1">
    <citation type="submission" date="2019-09" db="EMBL/GenBank/DDBJ databases">
        <authorList>
            <person name="Leyn A S."/>
        </authorList>
    </citation>
    <scope>NUCLEOTIDE SEQUENCE [LARGE SCALE GENOMIC DNA]</scope>
    <source>
        <strain evidence="8">AA231_1</strain>
    </source>
</reference>
<accession>A0A6I8LZ26</accession>
<protein>
    <submittedName>
        <fullName evidence="8">Uncharacterized protein</fullName>
    </submittedName>
</protein>
<sequence length="187" mass="20272">MRVDGTLLASAVSGDRTATSALLGLLHPGVLQYCRARLGDRWHRDSDADDCAQEVLIGVLGALPGYRHGAGEFMGFVYGVAAHKVVDAHRRRGADVSVPVPEFAPEPSRQRGPLRHVEDLERRQRLRDLLDLLAPQQRDVVVLRVLFGLSAHETAAVLGVASPGAVRVSQHRALIALRRHITAAPVP</sequence>
<evidence type="ECO:0000313" key="8">
    <source>
        <dbReference type="EMBL" id="VVJ21819.1"/>
    </source>
</evidence>
<gene>
    <name evidence="8" type="ORF">AA23TX_06834</name>
</gene>
<dbReference type="Pfam" id="PF04542">
    <property type="entry name" value="Sigma70_r2"/>
    <property type="match status" value="1"/>
</dbReference>
<name>A0A6I8LZ26_9PSEU</name>
<evidence type="ECO:0000256" key="1">
    <source>
        <dbReference type="ARBA" id="ARBA00010641"/>
    </source>
</evidence>
<dbReference type="Pfam" id="PF08281">
    <property type="entry name" value="Sigma70_r4_2"/>
    <property type="match status" value="1"/>
</dbReference>